<reference evidence="1 2" key="1">
    <citation type="submission" date="2023-06" db="EMBL/GenBank/DDBJ databases">
        <authorList>
            <person name="Oyuntsetseg B."/>
            <person name="Kim S.B."/>
        </authorList>
    </citation>
    <scope>NUCLEOTIDE SEQUENCE [LARGE SCALE GENOMIC DNA]</scope>
    <source>
        <strain evidence="1 2">2-2</strain>
    </source>
</reference>
<gene>
    <name evidence="1" type="ORF">QP939_34915</name>
</gene>
<dbReference type="RefSeq" id="WP_285450582.1">
    <property type="nucleotide sequence ID" value="NZ_CP127173.1"/>
</dbReference>
<dbReference type="InterPro" id="IPR036689">
    <property type="entry name" value="ESAT-6-like_sf"/>
</dbReference>
<evidence type="ECO:0000313" key="1">
    <source>
        <dbReference type="EMBL" id="WIV54036.1"/>
    </source>
</evidence>
<dbReference type="EMBL" id="CP127173">
    <property type="protein sequence ID" value="WIV54036.1"/>
    <property type="molecule type" value="Genomic_DNA"/>
</dbReference>
<sequence>MPDGYSVHLEEFKQALEDHVDKAVDHFSEGADRLRPLQSLDPGALLGADPAGLNGAFAMRCFGVQSLISQAHDQLRDSLKALSDALWEAYRVYSTTEQQHAERLHSIRRD</sequence>
<protein>
    <recommendedName>
        <fullName evidence="3">ESX-1 secretion-associated protein</fullName>
    </recommendedName>
</protein>
<evidence type="ECO:0008006" key="3">
    <source>
        <dbReference type="Google" id="ProtNLM"/>
    </source>
</evidence>
<organism evidence="1 2">
    <name type="scientific">Amycolatopsis nalaikhensis</name>
    <dbReference type="NCBI Taxonomy" id="715472"/>
    <lineage>
        <taxon>Bacteria</taxon>
        <taxon>Bacillati</taxon>
        <taxon>Actinomycetota</taxon>
        <taxon>Actinomycetes</taxon>
        <taxon>Pseudonocardiales</taxon>
        <taxon>Pseudonocardiaceae</taxon>
        <taxon>Amycolatopsis</taxon>
    </lineage>
</organism>
<name>A0ABY8XEJ7_9PSEU</name>
<dbReference type="Proteomes" id="UP001227101">
    <property type="component" value="Chromosome"/>
</dbReference>
<proteinExistence type="predicted"/>
<dbReference type="SUPFAM" id="SSF140453">
    <property type="entry name" value="EsxAB dimer-like"/>
    <property type="match status" value="1"/>
</dbReference>
<accession>A0ABY8XEJ7</accession>
<keyword evidence="2" id="KW-1185">Reference proteome</keyword>
<evidence type="ECO:0000313" key="2">
    <source>
        <dbReference type="Proteomes" id="UP001227101"/>
    </source>
</evidence>